<dbReference type="PANTHER" id="PTHR46111:SF1">
    <property type="entry name" value="RIBOSOMAL RNA SMALL SUBUNIT METHYLTRANSFERASE I"/>
    <property type="match status" value="1"/>
</dbReference>
<sequence length="296" mass="32763">MFTKTSSFQTTQAGKLYLVPTPIGNLSDMTPRAIETLQKVDLIAAEDTRNTARLLAHFEVSTPQISFHEHNTQMRIPKLLEKLQAGHSIAQVSDAGMPSISDPGKELVAACVQAQIPVIPLPGPNAALTALIASGLAPQPFLFYGFLPPKPKDQVKQLEELNYQKCTMIFYEAPHRIGRTLASMVQVFGAERQVVLCRELTKKYEEFLRGSLGEVQEWAQNETIRGEFVVLVEGNANPPQIQDSGLDLTLPYANQVEAVIATGISSKEAIKEVAKLNQVKKQVVYRAYHHLDEEED</sequence>
<dbReference type="NCBIfam" id="TIGR00096">
    <property type="entry name" value="16S rRNA (cytidine(1402)-2'-O)-methyltransferase"/>
    <property type="match status" value="1"/>
</dbReference>
<evidence type="ECO:0000259" key="7">
    <source>
        <dbReference type="Pfam" id="PF00590"/>
    </source>
</evidence>
<comment type="caution">
    <text evidence="8">The sequence shown here is derived from an EMBL/GenBank/DDBJ whole genome shotgun (WGS) entry which is preliminary data.</text>
</comment>
<dbReference type="Pfam" id="PF00590">
    <property type="entry name" value="TP_methylase"/>
    <property type="match status" value="1"/>
</dbReference>
<comment type="function">
    <text evidence="6">Catalyzes the 2'-O-methylation of the ribose of cytidine 1402 (C1402) in 16S rRNA.</text>
</comment>
<dbReference type="STRING" id="1423740.FC36_GL001621"/>
<evidence type="ECO:0000313" key="9">
    <source>
        <dbReference type="Proteomes" id="UP000051048"/>
    </source>
</evidence>
<organism evidence="8 9">
    <name type="scientific">Ligilactobacillus equi DSM 15833 = JCM 10991</name>
    <dbReference type="NCBI Taxonomy" id="1423740"/>
    <lineage>
        <taxon>Bacteria</taxon>
        <taxon>Bacillati</taxon>
        <taxon>Bacillota</taxon>
        <taxon>Bacilli</taxon>
        <taxon>Lactobacillales</taxon>
        <taxon>Lactobacillaceae</taxon>
        <taxon>Ligilactobacillus</taxon>
    </lineage>
</organism>
<evidence type="ECO:0000256" key="4">
    <source>
        <dbReference type="ARBA" id="ARBA00022679"/>
    </source>
</evidence>
<gene>
    <name evidence="6" type="primary">rsmI</name>
    <name evidence="8" type="ORF">FC36_GL001621</name>
</gene>
<reference evidence="8 9" key="1">
    <citation type="journal article" date="2015" name="Genome Announc.">
        <title>Expanding the biotechnology potential of lactobacilli through comparative genomics of 213 strains and associated genera.</title>
        <authorList>
            <person name="Sun Z."/>
            <person name="Harris H.M."/>
            <person name="McCann A."/>
            <person name="Guo C."/>
            <person name="Argimon S."/>
            <person name="Zhang W."/>
            <person name="Yang X."/>
            <person name="Jeffery I.B."/>
            <person name="Cooney J.C."/>
            <person name="Kagawa T.F."/>
            <person name="Liu W."/>
            <person name="Song Y."/>
            <person name="Salvetti E."/>
            <person name="Wrobel A."/>
            <person name="Rasinkangas P."/>
            <person name="Parkhill J."/>
            <person name="Rea M.C."/>
            <person name="O'Sullivan O."/>
            <person name="Ritari J."/>
            <person name="Douillard F.P."/>
            <person name="Paul Ross R."/>
            <person name="Yang R."/>
            <person name="Briner A.E."/>
            <person name="Felis G.E."/>
            <person name="de Vos W.M."/>
            <person name="Barrangou R."/>
            <person name="Klaenhammer T.R."/>
            <person name="Caufield P.W."/>
            <person name="Cui Y."/>
            <person name="Zhang H."/>
            <person name="O'Toole P.W."/>
        </authorList>
    </citation>
    <scope>NUCLEOTIDE SEQUENCE [LARGE SCALE GENOMIC DNA]</scope>
    <source>
        <strain evidence="8 9">DSM 15833</strain>
    </source>
</reference>
<keyword evidence="1 6" id="KW-0963">Cytoplasm</keyword>
<accession>A0A0R1U244</accession>
<evidence type="ECO:0000256" key="2">
    <source>
        <dbReference type="ARBA" id="ARBA00022552"/>
    </source>
</evidence>
<dbReference type="GO" id="GO:0005737">
    <property type="term" value="C:cytoplasm"/>
    <property type="evidence" value="ECO:0007669"/>
    <property type="project" value="UniProtKB-SubCell"/>
</dbReference>
<dbReference type="EC" id="2.1.1.198" evidence="6"/>
<evidence type="ECO:0000256" key="1">
    <source>
        <dbReference type="ARBA" id="ARBA00022490"/>
    </source>
</evidence>
<dbReference type="InterPro" id="IPR000878">
    <property type="entry name" value="4pyrrol_Mease"/>
</dbReference>
<dbReference type="Proteomes" id="UP000051048">
    <property type="component" value="Unassembled WGS sequence"/>
</dbReference>
<dbReference type="SUPFAM" id="SSF53790">
    <property type="entry name" value="Tetrapyrrole methylase"/>
    <property type="match status" value="1"/>
</dbReference>
<keyword evidence="4 6" id="KW-0808">Transferase</keyword>
<dbReference type="InterPro" id="IPR018063">
    <property type="entry name" value="SAM_MeTrfase_RsmI_CS"/>
</dbReference>
<dbReference type="CDD" id="cd11648">
    <property type="entry name" value="RsmI"/>
    <property type="match status" value="1"/>
</dbReference>
<dbReference type="FunFam" id="3.30.950.10:FF:000002">
    <property type="entry name" value="Ribosomal RNA small subunit methyltransferase I"/>
    <property type="match status" value="1"/>
</dbReference>
<evidence type="ECO:0000256" key="5">
    <source>
        <dbReference type="ARBA" id="ARBA00022691"/>
    </source>
</evidence>
<dbReference type="InterPro" id="IPR014776">
    <property type="entry name" value="4pyrrole_Mease_sub2"/>
</dbReference>
<protein>
    <recommendedName>
        <fullName evidence="6">Ribosomal RNA small subunit methyltransferase I</fullName>
        <ecNumber evidence="6">2.1.1.198</ecNumber>
    </recommendedName>
    <alternativeName>
        <fullName evidence="6">16S rRNA 2'-O-ribose C1402 methyltransferase</fullName>
    </alternativeName>
    <alternativeName>
        <fullName evidence="6">rRNA (cytidine-2'-O-)-methyltransferase RsmI</fullName>
    </alternativeName>
</protein>
<dbReference type="GO" id="GO:0070677">
    <property type="term" value="F:rRNA (cytosine-2'-O-)-methyltransferase activity"/>
    <property type="evidence" value="ECO:0007669"/>
    <property type="project" value="UniProtKB-UniRule"/>
</dbReference>
<dbReference type="PIRSF" id="PIRSF005917">
    <property type="entry name" value="MTase_YraL"/>
    <property type="match status" value="1"/>
</dbReference>
<comment type="catalytic activity">
    <reaction evidence="6">
        <text>cytidine(1402) in 16S rRNA + S-adenosyl-L-methionine = 2'-O-methylcytidine(1402) in 16S rRNA + S-adenosyl-L-homocysteine + H(+)</text>
        <dbReference type="Rhea" id="RHEA:42924"/>
        <dbReference type="Rhea" id="RHEA-COMP:10285"/>
        <dbReference type="Rhea" id="RHEA-COMP:10286"/>
        <dbReference type="ChEBI" id="CHEBI:15378"/>
        <dbReference type="ChEBI" id="CHEBI:57856"/>
        <dbReference type="ChEBI" id="CHEBI:59789"/>
        <dbReference type="ChEBI" id="CHEBI:74495"/>
        <dbReference type="ChEBI" id="CHEBI:82748"/>
        <dbReference type="EC" id="2.1.1.198"/>
    </reaction>
</comment>
<dbReference type="HAMAP" id="MF_01877">
    <property type="entry name" value="16SrRNA_methyltr_I"/>
    <property type="match status" value="1"/>
</dbReference>
<dbReference type="PROSITE" id="PS01296">
    <property type="entry name" value="RSMI"/>
    <property type="match status" value="1"/>
</dbReference>
<keyword evidence="3 6" id="KW-0489">Methyltransferase</keyword>
<feature type="domain" description="Tetrapyrrole methylase" evidence="7">
    <location>
        <begin position="15"/>
        <end position="215"/>
    </location>
</feature>
<keyword evidence="5 6" id="KW-0949">S-adenosyl-L-methionine</keyword>
<evidence type="ECO:0000256" key="6">
    <source>
        <dbReference type="HAMAP-Rule" id="MF_01877"/>
    </source>
</evidence>
<comment type="similarity">
    <text evidence="6">Belongs to the methyltransferase superfamily. RsmI family.</text>
</comment>
<dbReference type="FunFam" id="3.40.1010.10:FF:000002">
    <property type="entry name" value="Ribosomal RNA small subunit methyltransferase I"/>
    <property type="match status" value="1"/>
</dbReference>
<proteinExistence type="inferred from homology"/>
<dbReference type="OrthoDB" id="9809084at2"/>
<dbReference type="InterPro" id="IPR008189">
    <property type="entry name" value="rRNA_ssu_MeTfrase_I"/>
</dbReference>
<evidence type="ECO:0000256" key="3">
    <source>
        <dbReference type="ARBA" id="ARBA00022603"/>
    </source>
</evidence>
<dbReference type="Gene3D" id="3.30.950.10">
    <property type="entry name" value="Methyltransferase, Cobalt-precorrin-4 Transmethylase, Domain 2"/>
    <property type="match status" value="1"/>
</dbReference>
<comment type="subcellular location">
    <subcellularLocation>
        <location evidence="6">Cytoplasm</location>
    </subcellularLocation>
</comment>
<dbReference type="Gene3D" id="3.40.1010.10">
    <property type="entry name" value="Cobalt-precorrin-4 Transmethylase, Domain 1"/>
    <property type="match status" value="1"/>
</dbReference>
<dbReference type="InterPro" id="IPR014777">
    <property type="entry name" value="4pyrrole_Mease_sub1"/>
</dbReference>
<evidence type="ECO:0000313" key="8">
    <source>
        <dbReference type="EMBL" id="KRL84965.1"/>
    </source>
</evidence>
<dbReference type="RefSeq" id="WP_023859096.1">
    <property type="nucleotide sequence ID" value="NZ_AZFH01000003.1"/>
</dbReference>
<keyword evidence="2 6" id="KW-0698">rRNA processing</keyword>
<dbReference type="AlphaFoldDB" id="A0A0R1U244"/>
<dbReference type="PATRIC" id="fig|1423740.3.peg.1755"/>
<dbReference type="EMBL" id="AZFH01000003">
    <property type="protein sequence ID" value="KRL84965.1"/>
    <property type="molecule type" value="Genomic_DNA"/>
</dbReference>
<dbReference type="PANTHER" id="PTHR46111">
    <property type="entry name" value="RIBOSOMAL RNA SMALL SUBUNIT METHYLTRANSFERASE I"/>
    <property type="match status" value="1"/>
</dbReference>
<name>A0A0R1U244_9LACO</name>
<dbReference type="InterPro" id="IPR035996">
    <property type="entry name" value="4pyrrol_Methylase_sf"/>
</dbReference>